<proteinExistence type="predicted"/>
<evidence type="ECO:0008006" key="3">
    <source>
        <dbReference type="Google" id="ProtNLM"/>
    </source>
</evidence>
<evidence type="ECO:0000313" key="1">
    <source>
        <dbReference type="EMBL" id="CAL1388422.1"/>
    </source>
</evidence>
<organism evidence="1 2">
    <name type="scientific">Linum trigynum</name>
    <dbReference type="NCBI Taxonomy" id="586398"/>
    <lineage>
        <taxon>Eukaryota</taxon>
        <taxon>Viridiplantae</taxon>
        <taxon>Streptophyta</taxon>
        <taxon>Embryophyta</taxon>
        <taxon>Tracheophyta</taxon>
        <taxon>Spermatophyta</taxon>
        <taxon>Magnoliopsida</taxon>
        <taxon>eudicotyledons</taxon>
        <taxon>Gunneridae</taxon>
        <taxon>Pentapetalae</taxon>
        <taxon>rosids</taxon>
        <taxon>fabids</taxon>
        <taxon>Malpighiales</taxon>
        <taxon>Linaceae</taxon>
        <taxon>Linum</taxon>
    </lineage>
</organism>
<sequence length="110" mass="12998">MGKFLQVYALNQETIAWKKLDDLEDKMLFVSTTSALSATNSRDRITSLGNKVFLDRFKEKDGVFYSLATKRFHTFWSGYNNDDWCNTKEYLNCTWIEPSFKTNTKDELQW</sequence>
<keyword evidence="2" id="KW-1185">Reference proteome</keyword>
<dbReference type="PANTHER" id="PTHR33127:SF5">
    <property type="entry name" value="TRANSMEMBRANE PROTEIN"/>
    <property type="match status" value="1"/>
</dbReference>
<dbReference type="PANTHER" id="PTHR33127">
    <property type="entry name" value="TRANSMEMBRANE PROTEIN"/>
    <property type="match status" value="1"/>
</dbReference>
<name>A0AAV2ERQ3_9ROSI</name>
<dbReference type="Proteomes" id="UP001497516">
    <property type="component" value="Chromosome 5"/>
</dbReference>
<gene>
    <name evidence="1" type="ORF">LTRI10_LOCUS29351</name>
</gene>
<dbReference type="EMBL" id="OZ034818">
    <property type="protein sequence ID" value="CAL1388422.1"/>
    <property type="molecule type" value="Genomic_DNA"/>
</dbReference>
<reference evidence="1 2" key="1">
    <citation type="submission" date="2024-04" db="EMBL/GenBank/DDBJ databases">
        <authorList>
            <person name="Fracassetti M."/>
        </authorList>
    </citation>
    <scope>NUCLEOTIDE SEQUENCE [LARGE SCALE GENOMIC DNA]</scope>
</reference>
<accession>A0AAV2ERQ3</accession>
<evidence type="ECO:0000313" key="2">
    <source>
        <dbReference type="Proteomes" id="UP001497516"/>
    </source>
</evidence>
<protein>
    <recommendedName>
        <fullName evidence="3">S-protein homolog</fullName>
    </recommendedName>
</protein>
<dbReference type="AlphaFoldDB" id="A0AAV2ERQ3"/>